<dbReference type="PANTHER" id="PTHR30572:SF4">
    <property type="entry name" value="ABC TRANSPORTER PERMEASE YTRF"/>
    <property type="match status" value="1"/>
</dbReference>
<comment type="similarity">
    <text evidence="6">Belongs to the ABC-4 integral membrane protein family.</text>
</comment>
<dbReference type="GO" id="GO:0022857">
    <property type="term" value="F:transmembrane transporter activity"/>
    <property type="evidence" value="ECO:0007669"/>
    <property type="project" value="TreeGrafter"/>
</dbReference>
<name>A0A5C1Y912_9MICO</name>
<dbReference type="Proteomes" id="UP000322159">
    <property type="component" value="Chromosome"/>
</dbReference>
<feature type="transmembrane region" description="Helical" evidence="7">
    <location>
        <begin position="281"/>
        <end position="306"/>
    </location>
</feature>
<feature type="domain" description="ABC3 transporter permease C-terminal" evidence="8">
    <location>
        <begin position="285"/>
        <end position="401"/>
    </location>
</feature>
<gene>
    <name evidence="10" type="ORF">FLP23_07480</name>
</gene>
<keyword evidence="3 7" id="KW-0812">Transmembrane</keyword>
<reference evidence="10 11" key="1">
    <citation type="submission" date="2019-09" db="EMBL/GenBank/DDBJ databases">
        <title>Genome sequencing of strain KACC 19322.</title>
        <authorList>
            <person name="Heo J."/>
            <person name="Kim S.-J."/>
            <person name="Kim J.-S."/>
            <person name="Hong S.-B."/>
            <person name="Kwon S.-W."/>
        </authorList>
    </citation>
    <scope>NUCLEOTIDE SEQUENCE [LARGE SCALE GENOMIC DNA]</scope>
    <source>
        <strain evidence="10 11">KACC 19322</strain>
    </source>
</reference>
<dbReference type="Pfam" id="PF02687">
    <property type="entry name" value="FtsX"/>
    <property type="match status" value="1"/>
</dbReference>
<dbReference type="GO" id="GO:0005886">
    <property type="term" value="C:plasma membrane"/>
    <property type="evidence" value="ECO:0007669"/>
    <property type="project" value="UniProtKB-SubCell"/>
</dbReference>
<keyword evidence="11" id="KW-1185">Reference proteome</keyword>
<evidence type="ECO:0000256" key="7">
    <source>
        <dbReference type="SAM" id="Phobius"/>
    </source>
</evidence>
<evidence type="ECO:0000256" key="2">
    <source>
        <dbReference type="ARBA" id="ARBA00022475"/>
    </source>
</evidence>
<dbReference type="OrthoDB" id="3510103at2"/>
<keyword evidence="5 7" id="KW-0472">Membrane</keyword>
<organism evidence="10 11">
    <name type="scientific">Protaetiibacter larvae</name>
    <dbReference type="NCBI Taxonomy" id="2592654"/>
    <lineage>
        <taxon>Bacteria</taxon>
        <taxon>Bacillati</taxon>
        <taxon>Actinomycetota</taxon>
        <taxon>Actinomycetes</taxon>
        <taxon>Micrococcales</taxon>
        <taxon>Microbacteriaceae</taxon>
        <taxon>Protaetiibacter</taxon>
    </lineage>
</organism>
<keyword evidence="2" id="KW-1003">Cell membrane</keyword>
<proteinExistence type="inferred from homology"/>
<evidence type="ECO:0000259" key="9">
    <source>
        <dbReference type="Pfam" id="PF12704"/>
    </source>
</evidence>
<evidence type="ECO:0000256" key="5">
    <source>
        <dbReference type="ARBA" id="ARBA00023136"/>
    </source>
</evidence>
<keyword evidence="4 7" id="KW-1133">Transmembrane helix</keyword>
<evidence type="ECO:0000259" key="8">
    <source>
        <dbReference type="Pfam" id="PF02687"/>
    </source>
</evidence>
<feature type="transmembrane region" description="Helical" evidence="7">
    <location>
        <begin position="373"/>
        <end position="400"/>
    </location>
</feature>
<dbReference type="Pfam" id="PF12704">
    <property type="entry name" value="MacB_PCD"/>
    <property type="match status" value="1"/>
</dbReference>
<dbReference type="KEGG" id="lyk:FLP23_07480"/>
<dbReference type="InterPro" id="IPR025857">
    <property type="entry name" value="MacB_PCD"/>
</dbReference>
<accession>A0A5C1Y912</accession>
<protein>
    <submittedName>
        <fullName evidence="10">ABC transporter permease</fullName>
    </submittedName>
</protein>
<feature type="transmembrane region" description="Helical" evidence="7">
    <location>
        <begin position="326"/>
        <end position="353"/>
    </location>
</feature>
<evidence type="ECO:0000256" key="6">
    <source>
        <dbReference type="ARBA" id="ARBA00038076"/>
    </source>
</evidence>
<feature type="transmembrane region" description="Helical" evidence="7">
    <location>
        <begin position="25"/>
        <end position="49"/>
    </location>
</feature>
<dbReference type="PANTHER" id="PTHR30572">
    <property type="entry name" value="MEMBRANE COMPONENT OF TRANSPORTER-RELATED"/>
    <property type="match status" value="1"/>
</dbReference>
<evidence type="ECO:0000313" key="11">
    <source>
        <dbReference type="Proteomes" id="UP000322159"/>
    </source>
</evidence>
<evidence type="ECO:0000313" key="10">
    <source>
        <dbReference type="EMBL" id="QEO09858.1"/>
    </source>
</evidence>
<sequence>MRLWTGFVGSIVEAWAELRVNRTRVLLSLIGVGVAVAALTLVVAGGGIATQVQTEQSERWNGRPATYQVNAYQPYTGEQAPPEVIGATLEEAAARYDIHYLSRNTGDSVRVQLADGVYGLQVQVVDQPYAAMHRLRMMAGAWFDDRDARRLAPAVIVSSDLWQHIGSPDLRTHPTLEVLTPERNVTLVITGITESPPGTQGMDFSSFMLGDAFGEARLSETPPEQRYYNFEMWLPPEAADELSQRISAEVSAALGEGWHVDLYRSDYLAYSDQDPLLVLKIAVAAIAGLVLLLGALGLLNIALVTVRYRIREIGIRRSFGATAGRVFFSVMMESVVATAFAGAIGVMIAVAVIKNPWVTGWLDDYLQDVPAFPVEAAVVGLVSATAVGALAGLLPALVAVRVKVIDAIRL</sequence>
<dbReference type="InterPro" id="IPR003838">
    <property type="entry name" value="ABC3_permease_C"/>
</dbReference>
<dbReference type="EMBL" id="CP043504">
    <property type="protein sequence ID" value="QEO09858.1"/>
    <property type="molecule type" value="Genomic_DNA"/>
</dbReference>
<dbReference type="InterPro" id="IPR050250">
    <property type="entry name" value="Macrolide_Exporter_MacB"/>
</dbReference>
<dbReference type="RefSeq" id="WP_149325276.1">
    <property type="nucleotide sequence ID" value="NZ_CP043504.1"/>
</dbReference>
<dbReference type="AlphaFoldDB" id="A0A5C1Y912"/>
<evidence type="ECO:0000256" key="3">
    <source>
        <dbReference type="ARBA" id="ARBA00022692"/>
    </source>
</evidence>
<comment type="subcellular location">
    <subcellularLocation>
        <location evidence="1">Cell membrane</location>
        <topology evidence="1">Multi-pass membrane protein</topology>
    </subcellularLocation>
</comment>
<evidence type="ECO:0000256" key="4">
    <source>
        <dbReference type="ARBA" id="ARBA00022989"/>
    </source>
</evidence>
<evidence type="ECO:0000256" key="1">
    <source>
        <dbReference type="ARBA" id="ARBA00004651"/>
    </source>
</evidence>
<feature type="domain" description="MacB-like periplasmic core" evidence="9">
    <location>
        <begin position="26"/>
        <end position="246"/>
    </location>
</feature>